<organism evidence="1">
    <name type="scientific">Arundo donax</name>
    <name type="common">Giant reed</name>
    <name type="synonym">Donax arundinaceus</name>
    <dbReference type="NCBI Taxonomy" id="35708"/>
    <lineage>
        <taxon>Eukaryota</taxon>
        <taxon>Viridiplantae</taxon>
        <taxon>Streptophyta</taxon>
        <taxon>Embryophyta</taxon>
        <taxon>Tracheophyta</taxon>
        <taxon>Spermatophyta</taxon>
        <taxon>Magnoliopsida</taxon>
        <taxon>Liliopsida</taxon>
        <taxon>Poales</taxon>
        <taxon>Poaceae</taxon>
        <taxon>PACMAD clade</taxon>
        <taxon>Arundinoideae</taxon>
        <taxon>Arundineae</taxon>
        <taxon>Arundo</taxon>
    </lineage>
</organism>
<protein>
    <submittedName>
        <fullName evidence="1">Uncharacterized protein</fullName>
    </submittedName>
</protein>
<dbReference type="AlphaFoldDB" id="A0A0A9DZI0"/>
<sequence length="60" mass="6938">MTRSFQCMCFSRAALTICKYGNIVPIQGRLYKWLNIMEKFTLPNVGSIYPIKLIILLRIG</sequence>
<reference evidence="1" key="2">
    <citation type="journal article" date="2015" name="Data Brief">
        <title>Shoot transcriptome of the giant reed, Arundo donax.</title>
        <authorList>
            <person name="Barrero R.A."/>
            <person name="Guerrero F.D."/>
            <person name="Moolhuijzen P."/>
            <person name="Goolsby J.A."/>
            <person name="Tidwell J."/>
            <person name="Bellgard S.E."/>
            <person name="Bellgard M.I."/>
        </authorList>
    </citation>
    <scope>NUCLEOTIDE SEQUENCE</scope>
    <source>
        <tissue evidence="1">Shoot tissue taken approximately 20 cm above the soil surface</tissue>
    </source>
</reference>
<proteinExistence type="predicted"/>
<reference evidence="1" key="1">
    <citation type="submission" date="2014-09" db="EMBL/GenBank/DDBJ databases">
        <authorList>
            <person name="Magalhaes I.L.F."/>
            <person name="Oliveira U."/>
            <person name="Santos F.R."/>
            <person name="Vidigal T.H.D.A."/>
            <person name="Brescovit A.D."/>
            <person name="Santos A.J."/>
        </authorList>
    </citation>
    <scope>NUCLEOTIDE SEQUENCE</scope>
    <source>
        <tissue evidence="1">Shoot tissue taken approximately 20 cm above the soil surface</tissue>
    </source>
</reference>
<accession>A0A0A9DZI0</accession>
<name>A0A0A9DZI0_ARUDO</name>
<dbReference type="EMBL" id="GBRH01206815">
    <property type="protein sequence ID" value="JAD91080.1"/>
    <property type="molecule type" value="Transcribed_RNA"/>
</dbReference>
<evidence type="ECO:0000313" key="1">
    <source>
        <dbReference type="EMBL" id="JAD91080.1"/>
    </source>
</evidence>